<name>A0A1C2J3X8_ACITH</name>
<keyword evidence="3" id="KW-1185">Reference proteome</keyword>
<evidence type="ECO:0000256" key="1">
    <source>
        <dbReference type="SAM" id="MobiDB-lite"/>
    </source>
</evidence>
<reference evidence="2" key="1">
    <citation type="journal article" date="2016" name="Int. J. Mol. Sci.">
        <title>Comparative genomics of the extreme acidophile Acidithiobacillus thiooxidans reveals intraspecific divergence and niche adaptation.</title>
        <authorList>
            <person name="Zhang X."/>
            <person name="Feng X."/>
            <person name="Tao J."/>
            <person name="Ma L."/>
            <person name="Xiao Y."/>
            <person name="Liang Y."/>
            <person name="Liu X."/>
            <person name="Yin H."/>
        </authorList>
    </citation>
    <scope>NUCLEOTIDE SEQUENCE [LARGE SCALE GENOMIC DNA]</scope>
    <source>
        <strain evidence="2">DXS-W</strain>
    </source>
</reference>
<dbReference type="Proteomes" id="UP000095008">
    <property type="component" value="Unassembled WGS sequence"/>
</dbReference>
<sequence length="465" mass="51879">MTTSSASMNGSFASALSSLRAYSAAAERLAAHRQPIENGGFTLLAWARFAPTSVRGRAVHDELLSRLSQELMVKLLKLDEVPMPWLVQNGRESLAGHVSSLAFLAVQMSVRDSQIQKKPEYFLHPERYDLEKLVNHIVAILRCYCVLRSHIEFDAGMEILQDALRSEVERRQARLKAQERRRQVRDGAFWEDEITAVKLAKRYRSSSCNPEERDAIKAFFFPERESDFDFREEGVSVDRLYLSSGGLEDPVLGGLLAREAEEAFDSDFPDERSLVPGIRGITAAGLADLVVQSIEDGETTAEQAVSVFGPFERRRELLDRLVSRAEQSDVARALCFSLAERVERGSIELGIGGPDGLRNRALRERILEEAARLREVQPTVLEAVIPQTPPPTRQYFPADGLPEDPSGFPPSLDEGSAGVGPDSGVRRLEPVDRRVTERKKRKRDAGTGLLYRPNSGFRVEEVAYG</sequence>
<protein>
    <submittedName>
        <fullName evidence="2">Uncharacterized protein</fullName>
    </submittedName>
</protein>
<evidence type="ECO:0000313" key="3">
    <source>
        <dbReference type="Proteomes" id="UP000095008"/>
    </source>
</evidence>
<proteinExistence type="predicted"/>
<dbReference type="RefSeq" id="WP_031572954.1">
    <property type="nucleotide sequence ID" value="NZ_JMEB01000220.1"/>
</dbReference>
<gene>
    <name evidence="2" type="ORF">A6M23_13795</name>
</gene>
<feature type="region of interest" description="Disordered" evidence="1">
    <location>
        <begin position="397"/>
        <end position="452"/>
    </location>
</feature>
<accession>A0A1C2J3X8</accession>
<dbReference type="EMBL" id="LWRY01000160">
    <property type="protein sequence ID" value="OCX70604.1"/>
    <property type="molecule type" value="Genomic_DNA"/>
</dbReference>
<evidence type="ECO:0000313" key="2">
    <source>
        <dbReference type="EMBL" id="OCX70604.1"/>
    </source>
</evidence>
<dbReference type="AlphaFoldDB" id="A0A1C2J3X8"/>
<dbReference type="GeneID" id="60696763"/>
<feature type="compositionally biased region" description="Basic and acidic residues" evidence="1">
    <location>
        <begin position="424"/>
        <end position="435"/>
    </location>
</feature>
<organism evidence="2 3">
    <name type="scientific">Acidithiobacillus thiooxidans</name>
    <name type="common">Thiobacillus thiooxidans</name>
    <dbReference type="NCBI Taxonomy" id="930"/>
    <lineage>
        <taxon>Bacteria</taxon>
        <taxon>Pseudomonadati</taxon>
        <taxon>Pseudomonadota</taxon>
        <taxon>Acidithiobacillia</taxon>
        <taxon>Acidithiobacillales</taxon>
        <taxon>Acidithiobacillaceae</taxon>
        <taxon>Acidithiobacillus</taxon>
    </lineage>
</organism>
<comment type="caution">
    <text evidence="2">The sequence shown here is derived from an EMBL/GenBank/DDBJ whole genome shotgun (WGS) entry which is preliminary data.</text>
</comment>